<dbReference type="PROSITE" id="PS51482">
    <property type="entry name" value="DEGV"/>
    <property type="match status" value="1"/>
</dbReference>
<comment type="caution">
    <text evidence="2">The sequence shown here is derived from an EMBL/GenBank/DDBJ whole genome shotgun (WGS) entry which is preliminary data.</text>
</comment>
<organism evidence="2 3">
    <name type="scientific">Slackia piriformis</name>
    <dbReference type="NCBI Taxonomy" id="626934"/>
    <lineage>
        <taxon>Bacteria</taxon>
        <taxon>Bacillati</taxon>
        <taxon>Actinomycetota</taxon>
        <taxon>Coriobacteriia</taxon>
        <taxon>Eggerthellales</taxon>
        <taxon>Eggerthellaceae</taxon>
        <taxon>Slackia</taxon>
    </lineage>
</organism>
<protein>
    <submittedName>
        <fullName evidence="2">DegV family protein</fullName>
    </submittedName>
</protein>
<accession>A0A943UYC5</accession>
<proteinExistence type="predicted"/>
<dbReference type="Gene3D" id="3.30.1180.10">
    <property type="match status" value="1"/>
</dbReference>
<dbReference type="Pfam" id="PF02645">
    <property type="entry name" value="DegV"/>
    <property type="match status" value="1"/>
</dbReference>
<dbReference type="AlphaFoldDB" id="A0A943UYC5"/>
<dbReference type="Gene3D" id="3.40.50.10170">
    <property type="match status" value="1"/>
</dbReference>
<dbReference type="InterPro" id="IPR043168">
    <property type="entry name" value="DegV_C"/>
</dbReference>
<dbReference type="SUPFAM" id="SSF82549">
    <property type="entry name" value="DAK1/DegV-like"/>
    <property type="match status" value="1"/>
</dbReference>
<evidence type="ECO:0000313" key="3">
    <source>
        <dbReference type="Proteomes" id="UP000727506"/>
    </source>
</evidence>
<dbReference type="PANTHER" id="PTHR33434">
    <property type="entry name" value="DEGV DOMAIN-CONTAINING PROTEIN DR_1986-RELATED"/>
    <property type="match status" value="1"/>
</dbReference>
<dbReference type="EMBL" id="JAGZSV010000024">
    <property type="protein sequence ID" value="MBS6940330.1"/>
    <property type="molecule type" value="Genomic_DNA"/>
</dbReference>
<sequence>MKIAIVTDSTCDWPYADYARRDVSMVPLSIGVEGRALLDQVELSNERFCDLLESSAELPTTSQPSPGAFSRVFDDLAARGYDAALCLHIGSSLSGTVQSASIAASQAPIEVRVVDTRLAASALGIVVDAACRLRDSGVDDLDALERLVVETCGKTSILLVPETLDALVRGGRLPKEAAEKMGMLNVRALLTIDEQGSVVFFDKARGAKGALARCIEVLEQRSGLYGPLDVRYAHVRNQGAADAAAAAIGASGADVASLHADVCGATIATHLGLGAWCIAMAPRVG</sequence>
<keyword evidence="1" id="KW-0446">Lipid-binding</keyword>
<name>A0A943UYC5_9ACTN</name>
<evidence type="ECO:0000313" key="2">
    <source>
        <dbReference type="EMBL" id="MBS6940330.1"/>
    </source>
</evidence>
<dbReference type="PANTHER" id="PTHR33434:SF2">
    <property type="entry name" value="FATTY ACID-BINDING PROTEIN TM_1468"/>
    <property type="match status" value="1"/>
</dbReference>
<evidence type="ECO:0000256" key="1">
    <source>
        <dbReference type="ARBA" id="ARBA00023121"/>
    </source>
</evidence>
<dbReference type="InterPro" id="IPR003797">
    <property type="entry name" value="DegV"/>
</dbReference>
<dbReference type="Proteomes" id="UP000727506">
    <property type="component" value="Unassembled WGS sequence"/>
</dbReference>
<dbReference type="InterPro" id="IPR050270">
    <property type="entry name" value="DegV_domain_contain"/>
</dbReference>
<gene>
    <name evidence="2" type="ORF">KH142_02395</name>
</gene>
<dbReference type="GO" id="GO:0008289">
    <property type="term" value="F:lipid binding"/>
    <property type="evidence" value="ECO:0007669"/>
    <property type="project" value="UniProtKB-KW"/>
</dbReference>
<dbReference type="NCBIfam" id="TIGR00762">
    <property type="entry name" value="DegV"/>
    <property type="match status" value="1"/>
</dbReference>
<reference evidence="2" key="1">
    <citation type="submission" date="2021-02" db="EMBL/GenBank/DDBJ databases">
        <title>Infant gut strain persistence is associated with maternal origin, phylogeny, and functional potential including surface adhesion and iron acquisition.</title>
        <authorList>
            <person name="Lou Y.C."/>
        </authorList>
    </citation>
    <scope>NUCLEOTIDE SEQUENCE</scope>
    <source>
        <strain evidence="2">L2_039_000G1_dasL2_039_000G1_concoct_11</strain>
    </source>
</reference>